<reference evidence="2" key="1">
    <citation type="submission" date="2009-05" db="EMBL/GenBank/DDBJ databases">
        <title>The genome sequence of Ajellomyces capsulatus strain H143.</title>
        <authorList>
            <person name="Champion M."/>
            <person name="Cuomo C.A."/>
            <person name="Ma L.-J."/>
            <person name="Henn M.R."/>
            <person name="Sil A."/>
            <person name="Goldman B."/>
            <person name="Young S.K."/>
            <person name="Kodira C.D."/>
            <person name="Zeng Q."/>
            <person name="Koehrsen M."/>
            <person name="Alvarado L."/>
            <person name="Berlin A.M."/>
            <person name="Borenstein D."/>
            <person name="Chen Z."/>
            <person name="Engels R."/>
            <person name="Freedman E."/>
            <person name="Gellesch M."/>
            <person name="Goldberg J."/>
            <person name="Griggs A."/>
            <person name="Gujja S."/>
            <person name="Heiman D.I."/>
            <person name="Hepburn T.A."/>
            <person name="Howarth C."/>
            <person name="Jen D."/>
            <person name="Larson L."/>
            <person name="Lewis B."/>
            <person name="Mehta T."/>
            <person name="Park D."/>
            <person name="Pearson M."/>
            <person name="Roberts A."/>
            <person name="Saif S."/>
            <person name="Shea T.D."/>
            <person name="Shenoy N."/>
            <person name="Sisk P."/>
            <person name="Stolte C."/>
            <person name="Sykes S."/>
            <person name="Walk T."/>
            <person name="White J."/>
            <person name="Yandava C."/>
            <person name="Klein B."/>
            <person name="McEwen J.G."/>
            <person name="Puccia R."/>
            <person name="Goldman G.H."/>
            <person name="Felipe M.S."/>
            <person name="Nino-Vega G."/>
            <person name="San-Blas G."/>
            <person name="Taylor J.W."/>
            <person name="Mendoza L."/>
            <person name="Galagan J.E."/>
            <person name="Nusbaum C."/>
            <person name="Birren B.W."/>
        </authorList>
    </citation>
    <scope>NUCLEOTIDE SEQUENCE [LARGE SCALE GENOMIC DNA]</scope>
    <source>
        <strain evidence="2">H143</strain>
    </source>
</reference>
<dbReference type="Proteomes" id="UP000002624">
    <property type="component" value="Unassembled WGS sequence"/>
</dbReference>
<dbReference type="HOGENOM" id="CLU_2096197_0_0_1"/>
<organism evidence="1 2">
    <name type="scientific">Ajellomyces capsulatus (strain H143)</name>
    <name type="common">Darling's disease fungus</name>
    <name type="synonym">Histoplasma capsulatum</name>
    <dbReference type="NCBI Taxonomy" id="544712"/>
    <lineage>
        <taxon>Eukaryota</taxon>
        <taxon>Fungi</taxon>
        <taxon>Dikarya</taxon>
        <taxon>Ascomycota</taxon>
        <taxon>Pezizomycotina</taxon>
        <taxon>Eurotiomycetes</taxon>
        <taxon>Eurotiomycetidae</taxon>
        <taxon>Onygenales</taxon>
        <taxon>Ajellomycetaceae</taxon>
        <taxon>Histoplasma</taxon>
    </lineage>
</organism>
<gene>
    <name evidence="1" type="ORF">HCDG_03915</name>
</gene>
<evidence type="ECO:0000313" key="2">
    <source>
        <dbReference type="Proteomes" id="UP000002624"/>
    </source>
</evidence>
<proteinExistence type="predicted"/>
<accession>C6HB33</accession>
<dbReference type="AlphaFoldDB" id="C6HB33"/>
<sequence length="116" mass="12693">MDTVSQEVANSHSAKLDQVVNINLNSACTFGCKESAKSAQTSKVICALYLDSDPAREWLTASVSTVGVSSSKRLQAAMIHQWLLPPSESIRRGQAHKDSCWKTSLSFGLRAHQKME</sequence>
<protein>
    <submittedName>
        <fullName evidence="1">Uncharacterized protein</fullName>
    </submittedName>
</protein>
<dbReference type="EMBL" id="GG692422">
    <property type="protein sequence ID" value="EER42456.1"/>
    <property type="molecule type" value="Genomic_DNA"/>
</dbReference>
<dbReference type="VEuPathDB" id="FungiDB:HCDG_03915"/>
<evidence type="ECO:0000313" key="1">
    <source>
        <dbReference type="EMBL" id="EER42456.1"/>
    </source>
</evidence>
<name>C6HB33_AJECH</name>